<name>A0ABW7M1T3_9PSED</name>
<keyword evidence="2" id="KW-0813">Transport</keyword>
<keyword evidence="6" id="KW-0653">Protein transport</keyword>
<dbReference type="Proteomes" id="UP001609821">
    <property type="component" value="Unassembled WGS sequence"/>
</dbReference>
<dbReference type="Pfam" id="PF11356">
    <property type="entry name" value="T2SSC"/>
    <property type="match status" value="1"/>
</dbReference>
<evidence type="ECO:0000256" key="5">
    <source>
        <dbReference type="ARBA" id="ARBA00022692"/>
    </source>
</evidence>
<protein>
    <submittedName>
        <fullName evidence="10">Type II secretion system protein N</fullName>
    </submittedName>
</protein>
<keyword evidence="5" id="KW-0812">Transmembrane</keyword>
<dbReference type="Gene3D" id="2.30.30.830">
    <property type="match status" value="1"/>
</dbReference>
<keyword evidence="3" id="KW-1003">Cell membrane</keyword>
<evidence type="ECO:0000256" key="1">
    <source>
        <dbReference type="ARBA" id="ARBA00004533"/>
    </source>
</evidence>
<comment type="subcellular location">
    <subcellularLocation>
        <location evidence="1">Cell inner membrane</location>
    </subcellularLocation>
</comment>
<accession>A0ABW7M1T3</accession>
<dbReference type="InterPro" id="IPR024961">
    <property type="entry name" value="T2SS_GspC_N"/>
</dbReference>
<feature type="domain" description="Type II secretion system protein GspC N-terminal" evidence="9">
    <location>
        <begin position="16"/>
        <end position="137"/>
    </location>
</feature>
<evidence type="ECO:0000256" key="3">
    <source>
        <dbReference type="ARBA" id="ARBA00022475"/>
    </source>
</evidence>
<evidence type="ECO:0000256" key="8">
    <source>
        <dbReference type="ARBA" id="ARBA00023136"/>
    </source>
</evidence>
<gene>
    <name evidence="10" type="ORF">ACHMWK_18000</name>
</gene>
<evidence type="ECO:0000259" key="9">
    <source>
        <dbReference type="Pfam" id="PF11356"/>
    </source>
</evidence>
<evidence type="ECO:0000313" key="11">
    <source>
        <dbReference type="Proteomes" id="UP001609821"/>
    </source>
</evidence>
<comment type="caution">
    <text evidence="10">The sequence shown here is derived from an EMBL/GenBank/DDBJ whole genome shotgun (WGS) entry which is preliminary data.</text>
</comment>
<organism evidence="10 11">
    <name type="scientific">Pseudomonas kulmbachensis</name>
    <dbReference type="NCBI Taxonomy" id="3043408"/>
    <lineage>
        <taxon>Bacteria</taxon>
        <taxon>Pseudomonadati</taxon>
        <taxon>Pseudomonadota</taxon>
        <taxon>Gammaproteobacteria</taxon>
        <taxon>Pseudomonadales</taxon>
        <taxon>Pseudomonadaceae</taxon>
        <taxon>Pseudomonas</taxon>
    </lineage>
</organism>
<keyword evidence="8" id="KW-0472">Membrane</keyword>
<keyword evidence="4" id="KW-0997">Cell inner membrane</keyword>
<dbReference type="EMBL" id="JBINXB010000031">
    <property type="protein sequence ID" value="MFH6567857.1"/>
    <property type="molecule type" value="Genomic_DNA"/>
</dbReference>
<sequence>MLAKMPLNRDLLLSACALCAWLALGSRDFIQQLPAQPAQSATAAEAPKPLQALDTQGITRMFGATPPEMQRAALAVPLTLLASLTAAHSKDSRALIRAPDSTAFYSIGDRLPGGVSLSSINPDHIVVLGGGLEQTLAFPSHTARLLTPTPTADALPPPAEMQP</sequence>
<keyword evidence="11" id="KW-1185">Reference proteome</keyword>
<evidence type="ECO:0000256" key="4">
    <source>
        <dbReference type="ARBA" id="ARBA00022519"/>
    </source>
</evidence>
<evidence type="ECO:0000256" key="6">
    <source>
        <dbReference type="ARBA" id="ARBA00022927"/>
    </source>
</evidence>
<evidence type="ECO:0000313" key="10">
    <source>
        <dbReference type="EMBL" id="MFH6567857.1"/>
    </source>
</evidence>
<reference evidence="10 11" key="1">
    <citation type="submission" date="2024-10" db="EMBL/GenBank/DDBJ databases">
        <title>Aeromonas and Pseudomonas from the Cagarras Archipelago, Rio de Janeiro, Brazil.</title>
        <authorList>
            <person name="Canellas A.L.B."/>
            <person name="Laport M.S."/>
        </authorList>
    </citation>
    <scope>NUCLEOTIDE SEQUENCE [LARGE SCALE GENOMIC DNA]</scope>
    <source>
        <strain evidence="10 11">CPF-4</strain>
    </source>
</reference>
<evidence type="ECO:0000256" key="7">
    <source>
        <dbReference type="ARBA" id="ARBA00022989"/>
    </source>
</evidence>
<evidence type="ECO:0000256" key="2">
    <source>
        <dbReference type="ARBA" id="ARBA00022448"/>
    </source>
</evidence>
<keyword evidence="7" id="KW-1133">Transmembrane helix</keyword>
<proteinExistence type="predicted"/>
<dbReference type="RefSeq" id="WP_395247927.1">
    <property type="nucleotide sequence ID" value="NZ_JBINXC010000031.1"/>
</dbReference>